<keyword evidence="7" id="KW-0627">Porphyrin biosynthesis</keyword>
<evidence type="ECO:0000256" key="1">
    <source>
        <dbReference type="ARBA" id="ARBA00005168"/>
    </source>
</evidence>
<comment type="similarity">
    <text evidence="2">Belongs to the aerobic coproporphyrinogen-III oxidase family.</text>
</comment>
<dbReference type="GO" id="GO:0006782">
    <property type="term" value="P:protoporphyrinogen IX biosynthetic process"/>
    <property type="evidence" value="ECO:0007669"/>
    <property type="project" value="TreeGrafter"/>
</dbReference>
<dbReference type="Pfam" id="PF01218">
    <property type="entry name" value="Coprogen_oxidas"/>
    <property type="match status" value="1"/>
</dbReference>
<proteinExistence type="inferred from homology"/>
<evidence type="ECO:0000256" key="5">
    <source>
        <dbReference type="ARBA" id="ARBA00023002"/>
    </source>
</evidence>
<organism evidence="8 9">
    <name type="scientific">Candidatus Accumulibacter phosphatis</name>
    <dbReference type="NCBI Taxonomy" id="327160"/>
    <lineage>
        <taxon>Bacteria</taxon>
        <taxon>Pseudomonadati</taxon>
        <taxon>Pseudomonadota</taxon>
        <taxon>Betaproteobacteria</taxon>
        <taxon>Candidatus Accumulibacter</taxon>
    </lineage>
</organism>
<protein>
    <recommendedName>
        <fullName evidence="4">coproporphyrinogen oxidase</fullName>
        <ecNumber evidence="4">1.3.3.3</ecNumber>
    </recommendedName>
</protein>
<dbReference type="InterPro" id="IPR001260">
    <property type="entry name" value="Coprogen_oxidase_aer"/>
</dbReference>
<dbReference type="PANTHER" id="PTHR10755:SF0">
    <property type="entry name" value="OXYGEN-DEPENDENT COPROPORPHYRINOGEN-III OXIDASE, MITOCHONDRIAL"/>
    <property type="match status" value="1"/>
</dbReference>
<keyword evidence="9" id="KW-1185">Reference proteome</keyword>
<evidence type="ECO:0000313" key="8">
    <source>
        <dbReference type="EMBL" id="TMQ77178.1"/>
    </source>
</evidence>
<comment type="subunit">
    <text evidence="3">Homodimer.</text>
</comment>
<comment type="caution">
    <text evidence="8">The sequence shown here is derived from an EMBL/GenBank/DDBJ whole genome shotgun (WGS) entry which is preliminary data.</text>
</comment>
<dbReference type="SUPFAM" id="SSF102886">
    <property type="entry name" value="Coproporphyrinogen III oxidase"/>
    <property type="match status" value="1"/>
</dbReference>
<name>A0A5S4EPE7_9PROT</name>
<dbReference type="GO" id="GO:0004109">
    <property type="term" value="F:coproporphyrinogen oxidase activity"/>
    <property type="evidence" value="ECO:0007669"/>
    <property type="project" value="UniProtKB-EC"/>
</dbReference>
<evidence type="ECO:0000313" key="9">
    <source>
        <dbReference type="Proteomes" id="UP000306324"/>
    </source>
</evidence>
<dbReference type="EC" id="1.3.3.3" evidence="4"/>
<dbReference type="AlphaFoldDB" id="A0A5S4EPE7"/>
<gene>
    <name evidence="8" type="ORF">ACCUM_3395</name>
</gene>
<dbReference type="InterPro" id="IPR036406">
    <property type="entry name" value="Coprogen_oxidase_aer_sf"/>
</dbReference>
<evidence type="ECO:0000256" key="2">
    <source>
        <dbReference type="ARBA" id="ARBA00010644"/>
    </source>
</evidence>
<dbReference type="Proteomes" id="UP000306324">
    <property type="component" value="Unassembled WGS sequence"/>
</dbReference>
<accession>A0A5S4EPE7</accession>
<comment type="pathway">
    <text evidence="1">Porphyrin-containing compound metabolism; protoporphyrin-IX biosynthesis; protoporphyrinogen-IX from coproporphyrinogen-III (O2 route): step 1/1.</text>
</comment>
<reference evidence="8 9" key="1">
    <citation type="submission" date="2019-04" db="EMBL/GenBank/DDBJ databases">
        <title>A novel phosphate-accumulating bacterium identified in bioreactor for phosphate removal from wastewater.</title>
        <authorList>
            <person name="Kotlyarov R.Y."/>
            <person name="Beletsky A.V."/>
            <person name="Kallistova A.Y."/>
            <person name="Dorofeev A.G."/>
            <person name="Nikolaev Y.Y."/>
            <person name="Pimenov N.V."/>
            <person name="Ravin N.V."/>
            <person name="Mardanov A.V."/>
        </authorList>
    </citation>
    <scope>NUCLEOTIDE SEQUENCE [LARGE SCALE GENOMIC DNA]</scope>
    <source>
        <strain evidence="8 9">Bin19</strain>
    </source>
</reference>
<dbReference type="EMBL" id="SWAD01000030">
    <property type="protein sequence ID" value="TMQ77178.1"/>
    <property type="molecule type" value="Genomic_DNA"/>
</dbReference>
<evidence type="ECO:0000256" key="4">
    <source>
        <dbReference type="ARBA" id="ARBA00012869"/>
    </source>
</evidence>
<evidence type="ECO:0000256" key="6">
    <source>
        <dbReference type="ARBA" id="ARBA00023133"/>
    </source>
</evidence>
<dbReference type="Gene3D" id="3.40.1500.10">
    <property type="entry name" value="Coproporphyrinogen III oxidase, aerobic"/>
    <property type="match status" value="1"/>
</dbReference>
<keyword evidence="5" id="KW-0560">Oxidoreductase</keyword>
<dbReference type="GO" id="GO:0005737">
    <property type="term" value="C:cytoplasm"/>
    <property type="evidence" value="ECO:0007669"/>
    <property type="project" value="TreeGrafter"/>
</dbReference>
<evidence type="ECO:0000256" key="7">
    <source>
        <dbReference type="ARBA" id="ARBA00023244"/>
    </source>
</evidence>
<dbReference type="PANTHER" id="PTHR10755">
    <property type="entry name" value="COPROPORPHYRINOGEN III OXIDASE, MITOCHONDRIAL"/>
    <property type="match status" value="1"/>
</dbReference>
<keyword evidence="6" id="KW-0350">Heme biosynthesis</keyword>
<evidence type="ECO:0000256" key="3">
    <source>
        <dbReference type="ARBA" id="ARBA00011738"/>
    </source>
</evidence>
<sequence length="146" mass="16655">MAFDPFGTELHTRYKQWCDEYFCLKHRNEPRGIGGIIFDDLNAVLDALRVEPVGHRHLLPVAHQGRWIALQGIEHAAMRAQAQRLGLPGRERLVPSQLTRQAKHLGVCQGLEHLRKWRWISYPYPPGSRRIDCARAVDSGGGRNES</sequence>